<feature type="transmembrane region" description="Helical" evidence="7">
    <location>
        <begin position="12"/>
        <end position="33"/>
    </location>
</feature>
<feature type="transmembrane region" description="Helical" evidence="7">
    <location>
        <begin position="64"/>
        <end position="83"/>
    </location>
</feature>
<keyword evidence="3 7" id="KW-0812">Transmembrane</keyword>
<dbReference type="KEGG" id="nav:JQS30_16900"/>
<dbReference type="CDD" id="cd01127">
    <property type="entry name" value="TrwB_TraG_TraD_VirD4"/>
    <property type="match status" value="1"/>
</dbReference>
<feature type="region of interest" description="Disordered" evidence="6">
    <location>
        <begin position="485"/>
        <end position="506"/>
    </location>
</feature>
<feature type="compositionally biased region" description="Polar residues" evidence="6">
    <location>
        <begin position="560"/>
        <end position="570"/>
    </location>
</feature>
<keyword evidence="2" id="KW-1003">Cell membrane</keyword>
<evidence type="ECO:0000313" key="10">
    <source>
        <dbReference type="Proteomes" id="UP000662939"/>
    </source>
</evidence>
<sequence length="598" mass="64114">MSRHMSQPGVLVGLGSIILLAAAAVVLLVVRLLDLPGYDGSLNPFVVITAVATGTIIWTTSASVVLASLVAALIAVPAAILWWRMYRGGPRRRSDAASRHMAGRSELKRFSARGVAASAKKLRPGLESKESDEHGVFVAYRVPDGMKLFQSWEDMAVDIWGPRKGKTTARAIPAAVAAPGPLLVTSRKGDIVDATRGPREEKGRVWVFDPMAMLDQEQAFWWNPLAPISSVTDARRLAAAFTFSGDGTRDEYFASKSDDLVANFILAAAVGGKTLVDVFAWTTRPRDDEPAQLLESAGYIDPARAVRGAIGLPDKTRGGVYGGAEKAMAILTETATSAWITPTSGVPQFDPEAFVSSTDTLYLLSEDGPGAPAPLVAAFVDSIYRAGEVAARRSPGRRLNPPLLSVLDEAANICKIKNLPNLYSFYGSAGMPIITILQSFVQGVGVWGREGMQALWSAANIRVLGGGVSDAEFLENQSKLIGEFDEATHSHSSSTGSSSRSTSMRRRRILEPSDLTALPDGRVVVLPSGARPVLARTRAWWDSPWAEAIERSQQKWDPLGTSTPSDSWDNGQHENSHAASVDRAWEANLAATKGSAIR</sequence>
<dbReference type="AlphaFoldDB" id="A0A895XU35"/>
<evidence type="ECO:0000256" key="6">
    <source>
        <dbReference type="SAM" id="MobiDB-lite"/>
    </source>
</evidence>
<feature type="domain" description="TraD/TraG TraM recognition site" evidence="8">
    <location>
        <begin position="402"/>
        <end position="519"/>
    </location>
</feature>
<evidence type="ECO:0000256" key="5">
    <source>
        <dbReference type="ARBA" id="ARBA00023136"/>
    </source>
</evidence>
<proteinExistence type="predicted"/>
<name>A0A895XU35_9ACTN</name>
<keyword evidence="5 7" id="KW-0472">Membrane</keyword>
<evidence type="ECO:0000256" key="3">
    <source>
        <dbReference type="ARBA" id="ARBA00022692"/>
    </source>
</evidence>
<dbReference type="PANTHER" id="PTHR37937">
    <property type="entry name" value="CONJUGATIVE TRANSFER: DNA TRANSPORT"/>
    <property type="match status" value="1"/>
</dbReference>
<keyword evidence="10" id="KW-1185">Reference proteome</keyword>
<feature type="transmembrane region" description="Helical" evidence="7">
    <location>
        <begin position="40"/>
        <end position="58"/>
    </location>
</feature>
<keyword evidence="4 7" id="KW-1133">Transmembrane helix</keyword>
<evidence type="ECO:0000313" key="9">
    <source>
        <dbReference type="EMBL" id="QSB07182.1"/>
    </source>
</evidence>
<dbReference type="Proteomes" id="UP000662939">
    <property type="component" value="Plasmid p1"/>
</dbReference>
<dbReference type="Pfam" id="PF12696">
    <property type="entry name" value="TraG-D_C"/>
    <property type="match status" value="1"/>
</dbReference>
<evidence type="ECO:0000256" key="2">
    <source>
        <dbReference type="ARBA" id="ARBA00022475"/>
    </source>
</evidence>
<dbReference type="EMBL" id="CP070498">
    <property type="protein sequence ID" value="QSB07182.1"/>
    <property type="molecule type" value="Genomic_DNA"/>
</dbReference>
<feature type="compositionally biased region" description="Low complexity" evidence="6">
    <location>
        <begin position="490"/>
        <end position="502"/>
    </location>
</feature>
<dbReference type="InterPro" id="IPR051539">
    <property type="entry name" value="T4SS-coupling_protein"/>
</dbReference>
<dbReference type="SUPFAM" id="SSF52540">
    <property type="entry name" value="P-loop containing nucleoside triphosphate hydrolases"/>
    <property type="match status" value="1"/>
</dbReference>
<evidence type="ECO:0000256" key="4">
    <source>
        <dbReference type="ARBA" id="ARBA00022989"/>
    </source>
</evidence>
<dbReference type="InterPro" id="IPR027417">
    <property type="entry name" value="P-loop_NTPase"/>
</dbReference>
<reference evidence="9" key="1">
    <citation type="submission" date="2021-02" db="EMBL/GenBank/DDBJ databases">
        <title>Natronoglycomyces albus gen. nov., sp. nov, a haloalkaliphilic actinobacterium from a soda solonchak soil.</title>
        <authorList>
            <person name="Sorokin D.Y."/>
            <person name="Khijniak T.V."/>
            <person name="Zakharycheva A.P."/>
            <person name="Boueva O.V."/>
            <person name="Ariskina E.V."/>
            <person name="Hahnke R.L."/>
            <person name="Bunk B."/>
            <person name="Sproer C."/>
            <person name="Schumann P."/>
            <person name="Evtushenko L.I."/>
            <person name="Kublanov I.V."/>
        </authorList>
    </citation>
    <scope>NUCLEOTIDE SEQUENCE</scope>
    <source>
        <strain evidence="9">DSM 106290</strain>
        <plasmid evidence="9">p1</plasmid>
    </source>
</reference>
<evidence type="ECO:0000256" key="7">
    <source>
        <dbReference type="SAM" id="Phobius"/>
    </source>
</evidence>
<evidence type="ECO:0000256" key="1">
    <source>
        <dbReference type="ARBA" id="ARBA00004651"/>
    </source>
</evidence>
<dbReference type="GO" id="GO:0005886">
    <property type="term" value="C:plasma membrane"/>
    <property type="evidence" value="ECO:0007669"/>
    <property type="project" value="UniProtKB-SubCell"/>
</dbReference>
<organism evidence="9 10">
    <name type="scientific">Natronoglycomyces albus</name>
    <dbReference type="NCBI Taxonomy" id="2811108"/>
    <lineage>
        <taxon>Bacteria</taxon>
        <taxon>Bacillati</taxon>
        <taxon>Actinomycetota</taxon>
        <taxon>Actinomycetes</taxon>
        <taxon>Glycomycetales</taxon>
        <taxon>Glycomycetaceae</taxon>
        <taxon>Natronoglycomyces</taxon>
    </lineage>
</organism>
<protein>
    <submittedName>
        <fullName evidence="9">TraM recognition domain-containing protein</fullName>
    </submittedName>
</protein>
<geneLocation type="plasmid" evidence="9 10">
    <name>p1</name>
</geneLocation>
<dbReference type="RefSeq" id="WP_213173177.1">
    <property type="nucleotide sequence ID" value="NZ_CP070498.1"/>
</dbReference>
<dbReference type="InterPro" id="IPR032689">
    <property type="entry name" value="TraG-D_C"/>
</dbReference>
<accession>A0A895XU35</accession>
<evidence type="ECO:0000259" key="8">
    <source>
        <dbReference type="Pfam" id="PF12696"/>
    </source>
</evidence>
<dbReference type="PANTHER" id="PTHR37937:SF1">
    <property type="entry name" value="CONJUGATIVE TRANSFER: DNA TRANSPORT"/>
    <property type="match status" value="1"/>
</dbReference>
<dbReference type="Gene3D" id="3.40.50.300">
    <property type="entry name" value="P-loop containing nucleotide triphosphate hydrolases"/>
    <property type="match status" value="1"/>
</dbReference>
<comment type="subcellular location">
    <subcellularLocation>
        <location evidence="1">Cell membrane</location>
        <topology evidence="1">Multi-pass membrane protein</topology>
    </subcellularLocation>
</comment>
<keyword evidence="9" id="KW-0614">Plasmid</keyword>
<feature type="region of interest" description="Disordered" evidence="6">
    <location>
        <begin position="551"/>
        <end position="584"/>
    </location>
</feature>
<gene>
    <name evidence="9" type="ORF">JQS30_16900</name>
</gene>